<evidence type="ECO:0000256" key="1">
    <source>
        <dbReference type="SAM" id="MobiDB-lite"/>
    </source>
</evidence>
<name>A0ABZ1TNG3_STRVG</name>
<sequence>MSVRNLLDTAFAQPAAPGTRDGGLTVTALGSGAWKEFLLGPGAGPGRSGSWDEQLAVLWKRVVAECGGAQRLADEHDIDWELLPHESKLVLAVSGPGNVVVDVAAAALATQREQWELERRFARIHRRLPSDLSALMPADAGALRSGLLDEQDFRTSTYAVQQDRTVRWLRALTGTAAYLAAAHMVPAPLAVDVVTTAPLDEPTRAALRLPAPWSLITHDAVPLRAAQADDDELGALVEAGVCVGPEPVILGGLLAAQPDGRLDTTSGFLLISSLDAAGERCWVLQPAAYGDHAGGRVLYGYAAQLAFARWTPPPALPDPGPRPTSRGTLGRIATSEAGQAGGFHGVRVLDFTPPPQGPPEQRTAPGGSRGPLALGTWRRAHWKPGVRIGIRDSDGRLVGPVYKDGAVEGVTFTRERRFFPRARIRPDLPLAPTTAVYKLSNSVAPPGR</sequence>
<gene>
    <name evidence="2" type="ORF">OG517_41635</name>
</gene>
<feature type="region of interest" description="Disordered" evidence="1">
    <location>
        <begin position="351"/>
        <end position="370"/>
    </location>
</feature>
<keyword evidence="3" id="KW-1185">Reference proteome</keyword>
<evidence type="ECO:0000313" key="3">
    <source>
        <dbReference type="Proteomes" id="UP001432039"/>
    </source>
</evidence>
<reference evidence="2" key="1">
    <citation type="submission" date="2022-10" db="EMBL/GenBank/DDBJ databases">
        <title>The complete genomes of actinobacterial strains from the NBC collection.</title>
        <authorList>
            <person name="Joergensen T.S."/>
            <person name="Alvarez Arevalo M."/>
            <person name="Sterndorff E.B."/>
            <person name="Faurdal D."/>
            <person name="Vuksanovic O."/>
            <person name="Mourched A.-S."/>
            <person name="Charusanti P."/>
            <person name="Shaw S."/>
            <person name="Blin K."/>
            <person name="Weber T."/>
        </authorList>
    </citation>
    <scope>NUCLEOTIDE SEQUENCE</scope>
    <source>
        <strain evidence="2">NBC_00248</strain>
    </source>
</reference>
<evidence type="ECO:0000313" key="2">
    <source>
        <dbReference type="EMBL" id="WUQ17365.1"/>
    </source>
</evidence>
<accession>A0ABZ1TNG3</accession>
<dbReference type="Proteomes" id="UP001432039">
    <property type="component" value="Chromosome"/>
</dbReference>
<organism evidence="2 3">
    <name type="scientific">Streptomyces virginiae</name>
    <name type="common">Streptomyces cinnamonensis</name>
    <dbReference type="NCBI Taxonomy" id="1961"/>
    <lineage>
        <taxon>Bacteria</taxon>
        <taxon>Bacillati</taxon>
        <taxon>Actinomycetota</taxon>
        <taxon>Actinomycetes</taxon>
        <taxon>Kitasatosporales</taxon>
        <taxon>Streptomycetaceae</taxon>
        <taxon>Streptomyces</taxon>
    </lineage>
</organism>
<dbReference type="EMBL" id="CP108090">
    <property type="protein sequence ID" value="WUQ17365.1"/>
    <property type="molecule type" value="Genomic_DNA"/>
</dbReference>
<dbReference type="RefSeq" id="WP_328965585.1">
    <property type="nucleotide sequence ID" value="NZ_CP108090.1"/>
</dbReference>
<proteinExistence type="predicted"/>
<protein>
    <submittedName>
        <fullName evidence="2">Uncharacterized protein</fullName>
    </submittedName>
</protein>